<dbReference type="Proteomes" id="UP000789525">
    <property type="component" value="Unassembled WGS sequence"/>
</dbReference>
<sequence length="842" mass="91863">MLRTGDERTRKAIIQDLRTRLNLHHQYLLPFLGLSMDLGHPTGSNATTPTSTYTPYSSSINGPFIISPYLANGSASYYLQLHPHANSLSILLGAAKGLSFLHNLLPQIVHGDVRGANILVDSSGEAVLADYGLFRLMNGGRGNARTTSQFSTLGGVNGTLGGEGRGNGMRSIKDVINVEGVRWAAPEIVCDQRHLEALIAQSNRIDGRSWNGRWGSERQGYGASDDFLEIVTAMSDVWSFGMTMYELLTGRLPYYQHVRDETVALAISLQELPKPPSAVNEVRTEWTPELWSLMQECWMIDRRRRPNVDELIRRLTSIVNQGLNALDLSKPPRPTVNTSTSPTSNGVSPVKKGSPMLQVPSGSPSHLLNPEASSSRHSLHGRHEQRSHGILKHHASAETLSYQKASRSSRNPEWFGTLRHSNSASALRHQMSIQSFHEPPRVTIVRPQRNNSILSNGTSPTVSPRRDKFPTTVRMDLLRSAELEVTLPPGMYIQPEAEISTPAPSYSHVDKTASSTAATKNNRDATSNGIRADVPQDAVQRDSLIDLNTEEDAEPAGSSENRSHSPSAMPFGKKWGAMTVTERRILLRECQLERQYAPTDDLSDHDWVSRLSAHGITLEALELRGQLGGVQIGLSNPRSGSVFSPSRSMSSTSRSQSYGATSPSSTSRASPYPVNMSSPISRASPHPGPSMSNRSIASPVIVHPTLSPASGPSSPVGVKFQPSPISPFSPCGLPYSSKEFMSSSWDVPAVKGDARSRSIFMEGRDSSSHGHDASSEYSPSQSHAHFWSPTTTENRNRGLSVSKNPSTSQPGPSQVQQARTRSPDLLPPPIWQNPSLQIKKKP</sequence>
<dbReference type="EMBL" id="CAJVPT010029282">
    <property type="protein sequence ID" value="CAG8690031.1"/>
    <property type="molecule type" value="Genomic_DNA"/>
</dbReference>
<organism evidence="1 2">
    <name type="scientific">Acaulospora colombiana</name>
    <dbReference type="NCBI Taxonomy" id="27376"/>
    <lineage>
        <taxon>Eukaryota</taxon>
        <taxon>Fungi</taxon>
        <taxon>Fungi incertae sedis</taxon>
        <taxon>Mucoromycota</taxon>
        <taxon>Glomeromycotina</taxon>
        <taxon>Glomeromycetes</taxon>
        <taxon>Diversisporales</taxon>
        <taxon>Acaulosporaceae</taxon>
        <taxon>Acaulospora</taxon>
    </lineage>
</organism>
<gene>
    <name evidence="1" type="ORF">ACOLOM_LOCUS9780</name>
</gene>
<accession>A0ACA9P4I8</accession>
<protein>
    <submittedName>
        <fullName evidence="1">2938_t:CDS:1</fullName>
    </submittedName>
</protein>
<keyword evidence="2" id="KW-1185">Reference proteome</keyword>
<name>A0ACA9P4I8_9GLOM</name>
<evidence type="ECO:0000313" key="2">
    <source>
        <dbReference type="Proteomes" id="UP000789525"/>
    </source>
</evidence>
<reference evidence="1" key="1">
    <citation type="submission" date="2021-06" db="EMBL/GenBank/DDBJ databases">
        <authorList>
            <person name="Kallberg Y."/>
            <person name="Tangrot J."/>
            <person name="Rosling A."/>
        </authorList>
    </citation>
    <scope>NUCLEOTIDE SEQUENCE</scope>
    <source>
        <strain evidence="1">CL356</strain>
    </source>
</reference>
<proteinExistence type="predicted"/>
<feature type="non-terminal residue" evidence="1">
    <location>
        <position position="842"/>
    </location>
</feature>
<comment type="caution">
    <text evidence="1">The sequence shown here is derived from an EMBL/GenBank/DDBJ whole genome shotgun (WGS) entry which is preliminary data.</text>
</comment>
<evidence type="ECO:0000313" key="1">
    <source>
        <dbReference type="EMBL" id="CAG8690031.1"/>
    </source>
</evidence>